<evidence type="ECO:0000313" key="2">
    <source>
        <dbReference type="EMBL" id="MDT3424750.1"/>
    </source>
</evidence>
<dbReference type="EMBL" id="JAUSUY010000001">
    <property type="protein sequence ID" value="MDT3424750.1"/>
    <property type="molecule type" value="Genomic_DNA"/>
</dbReference>
<keyword evidence="1" id="KW-0732">Signal</keyword>
<evidence type="ECO:0000256" key="1">
    <source>
        <dbReference type="SAM" id="SignalP"/>
    </source>
</evidence>
<gene>
    <name evidence="2" type="ORF">J2Z22_000262</name>
</gene>
<organism evidence="2 3">
    <name type="scientific">Paenibacillus forsythiae</name>
    <dbReference type="NCBI Taxonomy" id="365616"/>
    <lineage>
        <taxon>Bacteria</taxon>
        <taxon>Bacillati</taxon>
        <taxon>Bacillota</taxon>
        <taxon>Bacilli</taxon>
        <taxon>Bacillales</taxon>
        <taxon>Paenibacillaceae</taxon>
        <taxon>Paenibacillus</taxon>
    </lineage>
</organism>
<feature type="signal peptide" evidence="1">
    <location>
        <begin position="1"/>
        <end position="24"/>
    </location>
</feature>
<protein>
    <submittedName>
        <fullName evidence="2">Uncharacterized protein</fullName>
    </submittedName>
</protein>
<evidence type="ECO:0000313" key="3">
    <source>
        <dbReference type="Proteomes" id="UP001248709"/>
    </source>
</evidence>
<comment type="caution">
    <text evidence="2">The sequence shown here is derived from an EMBL/GenBank/DDBJ whole genome shotgun (WGS) entry which is preliminary data.</text>
</comment>
<keyword evidence="3" id="KW-1185">Reference proteome</keyword>
<dbReference type="Proteomes" id="UP001248709">
    <property type="component" value="Unassembled WGS sequence"/>
</dbReference>
<accession>A0ABU3H1Q1</accession>
<sequence length="126" mass="14147">MKKGLFSFLLVVVLTLSFATAVFAENEKQTKSVHNSEETSLSINGQYQYGRLSVYWISGYSNVWASIEAYEQGSWKTVLTLVANGDKPKVTTNYYMEGGKSYRLHVYSPDNGVAAIQNYPEDDGPW</sequence>
<reference evidence="2 3" key="1">
    <citation type="submission" date="2023-07" db="EMBL/GenBank/DDBJ databases">
        <title>Genomic Encyclopedia of Type Strains, Phase IV (KMG-IV): sequencing the most valuable type-strain genomes for metagenomic binning, comparative biology and taxonomic classification.</title>
        <authorList>
            <person name="Goeker M."/>
        </authorList>
    </citation>
    <scope>NUCLEOTIDE SEQUENCE [LARGE SCALE GENOMIC DNA]</scope>
    <source>
        <strain evidence="2 3">T98</strain>
    </source>
</reference>
<proteinExistence type="predicted"/>
<feature type="chain" id="PRO_5046787686" evidence="1">
    <location>
        <begin position="25"/>
        <end position="126"/>
    </location>
</feature>
<dbReference type="RefSeq" id="WP_025696267.1">
    <property type="nucleotide sequence ID" value="NZ_JAUSUY010000001.1"/>
</dbReference>
<name>A0ABU3H1Q1_9BACL</name>